<comment type="similarity">
    <text evidence="3">Belongs to the flavoprotein pyridine nucleotide cytochrome reductase family.</text>
</comment>
<dbReference type="SUPFAM" id="SSF55856">
    <property type="entry name" value="Cytochrome b5-like heme/steroid binding domain"/>
    <property type="match status" value="1"/>
</dbReference>
<evidence type="ECO:0000256" key="6">
    <source>
        <dbReference type="ARBA" id="ARBA00022723"/>
    </source>
</evidence>
<feature type="binding site" evidence="12">
    <location>
        <position position="169"/>
    </location>
    <ligand>
        <name>FAD</name>
        <dbReference type="ChEBI" id="CHEBI:57692"/>
    </ligand>
</feature>
<keyword evidence="8" id="KW-0560">Oxidoreductase</keyword>
<organism evidence="16 17">
    <name type="scientific">Zasmidium cellare ATCC 36951</name>
    <dbReference type="NCBI Taxonomy" id="1080233"/>
    <lineage>
        <taxon>Eukaryota</taxon>
        <taxon>Fungi</taxon>
        <taxon>Dikarya</taxon>
        <taxon>Ascomycota</taxon>
        <taxon>Pezizomycotina</taxon>
        <taxon>Dothideomycetes</taxon>
        <taxon>Dothideomycetidae</taxon>
        <taxon>Mycosphaerellales</taxon>
        <taxon>Mycosphaerellaceae</taxon>
        <taxon>Zasmidium</taxon>
    </lineage>
</organism>
<keyword evidence="17" id="KW-1185">Reference proteome</keyword>
<keyword evidence="9 13" id="KW-0408">Iron</keyword>
<dbReference type="SUPFAM" id="SSF63380">
    <property type="entry name" value="Riboflavin synthase domain-like"/>
    <property type="match status" value="1"/>
</dbReference>
<dbReference type="Proteomes" id="UP000799537">
    <property type="component" value="Unassembled WGS sequence"/>
</dbReference>
<dbReference type="InterPro" id="IPR017927">
    <property type="entry name" value="FAD-bd_FR_type"/>
</dbReference>
<evidence type="ECO:0000259" key="15">
    <source>
        <dbReference type="PROSITE" id="PS51384"/>
    </source>
</evidence>
<dbReference type="Pfam" id="PF00175">
    <property type="entry name" value="NAD_binding_1"/>
    <property type="match status" value="1"/>
</dbReference>
<comment type="subcellular location">
    <subcellularLocation>
        <location evidence="2">Mitochondrion outer membrane</location>
        <topology evidence="2">Single-pass membrane protein</topology>
    </subcellularLocation>
</comment>
<dbReference type="InterPro" id="IPR001709">
    <property type="entry name" value="Flavoprot_Pyr_Nucl_cyt_Rdtase"/>
</dbReference>
<evidence type="ECO:0000256" key="8">
    <source>
        <dbReference type="ARBA" id="ARBA00023002"/>
    </source>
</evidence>
<dbReference type="GeneID" id="54569991"/>
<dbReference type="InterPro" id="IPR001199">
    <property type="entry name" value="Cyt_B5-like_heme/steroid-bd"/>
</dbReference>
<evidence type="ECO:0000313" key="16">
    <source>
        <dbReference type="EMBL" id="KAF2167839.1"/>
    </source>
</evidence>
<evidence type="ECO:0000256" key="3">
    <source>
        <dbReference type="ARBA" id="ARBA00006105"/>
    </source>
</evidence>
<dbReference type="PRINTS" id="PR00371">
    <property type="entry name" value="FPNCR"/>
</dbReference>
<dbReference type="CDD" id="cd06183">
    <property type="entry name" value="cyt_b5_reduct_like"/>
    <property type="match status" value="1"/>
</dbReference>
<dbReference type="InterPro" id="IPR039261">
    <property type="entry name" value="FNR_nucleotide-bd"/>
</dbReference>
<feature type="binding site" evidence="12">
    <location>
        <position position="162"/>
    </location>
    <ligand>
        <name>FAD</name>
        <dbReference type="ChEBI" id="CHEBI:57692"/>
    </ligand>
</feature>
<keyword evidence="6 13" id="KW-0479">Metal-binding</keyword>
<dbReference type="Gene3D" id="2.40.30.10">
    <property type="entry name" value="Translation factors"/>
    <property type="match status" value="1"/>
</dbReference>
<dbReference type="Gene3D" id="3.40.50.80">
    <property type="entry name" value="Nucleotide-binding domain of ferredoxin-NADP reductase (FNR) module"/>
    <property type="match status" value="1"/>
</dbReference>
<dbReference type="InterPro" id="IPR001834">
    <property type="entry name" value="CBR-like"/>
</dbReference>
<keyword evidence="7 12" id="KW-0274">FAD</keyword>
<dbReference type="InterPro" id="IPR018506">
    <property type="entry name" value="Cyt_B5_heme-BS"/>
</dbReference>
<dbReference type="GO" id="GO:0005741">
    <property type="term" value="C:mitochondrial outer membrane"/>
    <property type="evidence" value="ECO:0007669"/>
    <property type="project" value="UniProtKB-SubCell"/>
</dbReference>
<keyword evidence="10" id="KW-0520">NAD</keyword>
<dbReference type="InterPro" id="IPR036400">
    <property type="entry name" value="Cyt_B5-like_heme/steroid_sf"/>
</dbReference>
<dbReference type="PRINTS" id="PR00406">
    <property type="entry name" value="CYTB5RDTASE"/>
</dbReference>
<dbReference type="PROSITE" id="PS51384">
    <property type="entry name" value="FAD_FR"/>
    <property type="match status" value="1"/>
</dbReference>
<dbReference type="SUPFAM" id="SSF52343">
    <property type="entry name" value="Ferredoxin reductase-like, C-terminal NADP-linked domain"/>
    <property type="match status" value="1"/>
</dbReference>
<evidence type="ECO:0000256" key="2">
    <source>
        <dbReference type="ARBA" id="ARBA00004572"/>
    </source>
</evidence>
<evidence type="ECO:0000256" key="5">
    <source>
        <dbReference type="ARBA" id="ARBA00022630"/>
    </source>
</evidence>
<evidence type="ECO:0000256" key="10">
    <source>
        <dbReference type="ARBA" id="ARBA00023027"/>
    </source>
</evidence>
<evidence type="ECO:0000256" key="4">
    <source>
        <dbReference type="ARBA" id="ARBA00022617"/>
    </source>
</evidence>
<dbReference type="PROSITE" id="PS50255">
    <property type="entry name" value="CYTOCHROME_B5_2"/>
    <property type="match status" value="1"/>
</dbReference>
<evidence type="ECO:0000313" key="17">
    <source>
        <dbReference type="Proteomes" id="UP000799537"/>
    </source>
</evidence>
<dbReference type="EMBL" id="ML993592">
    <property type="protein sequence ID" value="KAF2167839.1"/>
    <property type="molecule type" value="Genomic_DNA"/>
</dbReference>
<dbReference type="OrthoDB" id="432685at2759"/>
<evidence type="ECO:0000256" key="9">
    <source>
        <dbReference type="ARBA" id="ARBA00023004"/>
    </source>
</evidence>
<dbReference type="InterPro" id="IPR001433">
    <property type="entry name" value="OxRdtase_FAD/NAD-bd"/>
</dbReference>
<feature type="domain" description="Cytochrome b5 heme-binding" evidence="14">
    <location>
        <begin position="1"/>
        <end position="58"/>
    </location>
</feature>
<dbReference type="Pfam" id="PF00173">
    <property type="entry name" value="Cyt-b5"/>
    <property type="match status" value="1"/>
</dbReference>
<keyword evidence="5 12" id="KW-0285">Flavoprotein</keyword>
<comment type="cofactor">
    <cofactor evidence="1 12">
        <name>FAD</name>
        <dbReference type="ChEBI" id="CHEBI:57692"/>
    </cofactor>
</comment>
<dbReference type="PROSITE" id="PS00191">
    <property type="entry name" value="CYTOCHROME_B5_1"/>
    <property type="match status" value="1"/>
</dbReference>
<dbReference type="RefSeq" id="XP_033668728.1">
    <property type="nucleotide sequence ID" value="XM_033816719.1"/>
</dbReference>
<evidence type="ECO:0000256" key="11">
    <source>
        <dbReference type="ARBA" id="ARBA00023136"/>
    </source>
</evidence>
<evidence type="ECO:0000256" key="13">
    <source>
        <dbReference type="RuleBase" id="RU362121"/>
    </source>
</evidence>
<evidence type="ECO:0000256" key="7">
    <source>
        <dbReference type="ARBA" id="ARBA00022827"/>
    </source>
</evidence>
<feature type="binding site" evidence="12">
    <location>
        <position position="143"/>
    </location>
    <ligand>
        <name>FAD</name>
        <dbReference type="ChEBI" id="CHEBI:57692"/>
    </ligand>
</feature>
<dbReference type="InterPro" id="IPR008333">
    <property type="entry name" value="Cbr1-like_FAD-bd_dom"/>
</dbReference>
<gene>
    <name evidence="16" type="ORF">M409DRAFT_65918</name>
</gene>
<name>A0A6A6CPZ3_ZASCE</name>
<evidence type="ECO:0000256" key="1">
    <source>
        <dbReference type="ARBA" id="ARBA00001974"/>
    </source>
</evidence>
<evidence type="ECO:0008006" key="18">
    <source>
        <dbReference type="Google" id="ProtNLM"/>
    </source>
</evidence>
<dbReference type="PANTHER" id="PTHR19370:SF185">
    <property type="entry name" value="NADH-CYTOCHROME B5 REDUCTASE"/>
    <property type="match status" value="1"/>
</dbReference>
<proteinExistence type="inferred from homology"/>
<dbReference type="InterPro" id="IPR017938">
    <property type="entry name" value="Riboflavin_synthase-like_b-brl"/>
</dbReference>
<evidence type="ECO:0000256" key="12">
    <source>
        <dbReference type="PIRSR" id="PIRSR601834-1"/>
    </source>
</evidence>
<evidence type="ECO:0000259" key="14">
    <source>
        <dbReference type="PROSITE" id="PS50255"/>
    </source>
</evidence>
<dbReference type="Gene3D" id="3.10.120.10">
    <property type="entry name" value="Cytochrome b5-like heme/steroid binding domain"/>
    <property type="match status" value="1"/>
</dbReference>
<protein>
    <recommendedName>
        <fullName evidence="18">Cytochrome-b5 reductase</fullName>
    </recommendedName>
</protein>
<dbReference type="SMART" id="SM01117">
    <property type="entry name" value="Cyt-b5"/>
    <property type="match status" value="1"/>
</dbReference>
<dbReference type="Pfam" id="PF00970">
    <property type="entry name" value="FAD_binding_6"/>
    <property type="match status" value="1"/>
</dbReference>
<dbReference type="PANTHER" id="PTHR19370">
    <property type="entry name" value="NADH-CYTOCHROME B5 REDUCTASE"/>
    <property type="match status" value="1"/>
</dbReference>
<dbReference type="GO" id="GO:0071949">
    <property type="term" value="F:FAD binding"/>
    <property type="evidence" value="ECO:0007669"/>
    <property type="project" value="TreeGrafter"/>
</dbReference>
<dbReference type="GO" id="GO:0016491">
    <property type="term" value="F:oxidoreductase activity"/>
    <property type="evidence" value="ECO:0007669"/>
    <property type="project" value="UniProtKB-KW"/>
</dbReference>
<sequence>MTYRDAVYDVTSYLSDHPGGDRLLIAAGGSDATEAFDDVGHSEDAEETMEGMKVGSLSGWVTLLPSALLWLFRKTERKAVETRSETALDRNKYRPLTLIEKDKVGKNAWRLRMAFPDQRSRSGLAVGQHISLRASIAGKTVIRSYTPTSRPTHAGSLDLTIKVYEDGVMGNHLQDRSLGEPIHVRGPHGRFHYRRNASKKLVCIAGGSGITPMFNVIQEICLDERDHTEVILLYASRSEDDTMMKRELERLKMVRPSKLEVEYLVSRPAYGSGLEPARFSGDYLAERLGALDDDTKYLVCGPDAMVDMVSEGLTGLNAEADVHIF</sequence>
<feature type="domain" description="FAD-binding FR-type" evidence="15">
    <location>
        <begin position="91"/>
        <end position="194"/>
    </location>
</feature>
<dbReference type="GO" id="GO:0046872">
    <property type="term" value="F:metal ion binding"/>
    <property type="evidence" value="ECO:0007669"/>
    <property type="project" value="UniProtKB-UniRule"/>
</dbReference>
<keyword evidence="11" id="KW-0472">Membrane</keyword>
<accession>A0A6A6CPZ3</accession>
<dbReference type="AlphaFoldDB" id="A0A6A6CPZ3"/>
<feature type="binding site" evidence="12">
    <location>
        <position position="211"/>
    </location>
    <ligand>
        <name>FAD</name>
        <dbReference type="ChEBI" id="CHEBI:57692"/>
    </ligand>
</feature>
<dbReference type="GO" id="GO:0020037">
    <property type="term" value="F:heme binding"/>
    <property type="evidence" value="ECO:0007669"/>
    <property type="project" value="UniProtKB-UniRule"/>
</dbReference>
<keyword evidence="4 13" id="KW-0349">Heme</keyword>
<comment type="similarity">
    <text evidence="13">Belongs to the cytochrome b5 family.</text>
</comment>
<feature type="binding site" evidence="12">
    <location>
        <position position="145"/>
    </location>
    <ligand>
        <name>FAD</name>
        <dbReference type="ChEBI" id="CHEBI:57692"/>
    </ligand>
</feature>
<reference evidence="16" key="1">
    <citation type="journal article" date="2020" name="Stud. Mycol.">
        <title>101 Dothideomycetes genomes: a test case for predicting lifestyles and emergence of pathogens.</title>
        <authorList>
            <person name="Haridas S."/>
            <person name="Albert R."/>
            <person name="Binder M."/>
            <person name="Bloem J."/>
            <person name="Labutti K."/>
            <person name="Salamov A."/>
            <person name="Andreopoulos B."/>
            <person name="Baker S."/>
            <person name="Barry K."/>
            <person name="Bills G."/>
            <person name="Bluhm B."/>
            <person name="Cannon C."/>
            <person name="Castanera R."/>
            <person name="Culley D."/>
            <person name="Daum C."/>
            <person name="Ezra D."/>
            <person name="Gonzalez J."/>
            <person name="Henrissat B."/>
            <person name="Kuo A."/>
            <person name="Liang C."/>
            <person name="Lipzen A."/>
            <person name="Lutzoni F."/>
            <person name="Magnuson J."/>
            <person name="Mondo S."/>
            <person name="Nolan M."/>
            <person name="Ohm R."/>
            <person name="Pangilinan J."/>
            <person name="Park H.-J."/>
            <person name="Ramirez L."/>
            <person name="Alfaro M."/>
            <person name="Sun H."/>
            <person name="Tritt A."/>
            <person name="Yoshinaga Y."/>
            <person name="Zwiers L.-H."/>
            <person name="Turgeon B."/>
            <person name="Goodwin S."/>
            <person name="Spatafora J."/>
            <person name="Crous P."/>
            <person name="Grigoriev I."/>
        </authorList>
    </citation>
    <scope>NUCLEOTIDE SEQUENCE</scope>
    <source>
        <strain evidence="16">ATCC 36951</strain>
    </source>
</reference>
<dbReference type="PRINTS" id="PR00363">
    <property type="entry name" value="CYTOCHROMEB5"/>
</dbReference>